<keyword evidence="2" id="KW-1185">Reference proteome</keyword>
<protein>
    <submittedName>
        <fullName evidence="1">Uncharacterized protein</fullName>
    </submittedName>
</protein>
<evidence type="ECO:0000313" key="1">
    <source>
        <dbReference type="EMBL" id="MBW0520001.1"/>
    </source>
</evidence>
<proteinExistence type="predicted"/>
<gene>
    <name evidence="1" type="ORF">O181_059716</name>
</gene>
<comment type="caution">
    <text evidence="1">The sequence shown here is derived from an EMBL/GenBank/DDBJ whole genome shotgun (WGS) entry which is preliminary data.</text>
</comment>
<dbReference type="OrthoDB" id="3025757at2759"/>
<dbReference type="AlphaFoldDB" id="A0A9Q3HVX7"/>
<dbReference type="EMBL" id="AVOT02027780">
    <property type="protein sequence ID" value="MBW0520001.1"/>
    <property type="molecule type" value="Genomic_DNA"/>
</dbReference>
<reference evidence="1" key="1">
    <citation type="submission" date="2021-03" db="EMBL/GenBank/DDBJ databases">
        <title>Draft genome sequence of rust myrtle Austropuccinia psidii MF-1, a brazilian biotype.</title>
        <authorList>
            <person name="Quecine M.C."/>
            <person name="Pachon D.M.R."/>
            <person name="Bonatelli M.L."/>
            <person name="Correr F.H."/>
            <person name="Franceschini L.M."/>
            <person name="Leite T.F."/>
            <person name="Margarido G.R.A."/>
            <person name="Almeida C.A."/>
            <person name="Ferrarezi J.A."/>
            <person name="Labate C.A."/>
        </authorList>
    </citation>
    <scope>NUCLEOTIDE SEQUENCE</scope>
    <source>
        <strain evidence="1">MF-1</strain>
    </source>
</reference>
<dbReference type="Proteomes" id="UP000765509">
    <property type="component" value="Unassembled WGS sequence"/>
</dbReference>
<sequence length="109" mass="12157">MASNLKVEKDKLMLSSGATVSMLNNRKYLSFLSSCPKYIELADGPEIPSTGSGTIHIELQVITPELRNFLLAPMFSLKLTILRPHGRQILAFNKKSSNILKNKNNNILE</sequence>
<accession>A0A9Q3HVX7</accession>
<evidence type="ECO:0000313" key="2">
    <source>
        <dbReference type="Proteomes" id="UP000765509"/>
    </source>
</evidence>
<name>A0A9Q3HVX7_9BASI</name>
<organism evidence="1 2">
    <name type="scientific">Austropuccinia psidii MF-1</name>
    <dbReference type="NCBI Taxonomy" id="1389203"/>
    <lineage>
        <taxon>Eukaryota</taxon>
        <taxon>Fungi</taxon>
        <taxon>Dikarya</taxon>
        <taxon>Basidiomycota</taxon>
        <taxon>Pucciniomycotina</taxon>
        <taxon>Pucciniomycetes</taxon>
        <taxon>Pucciniales</taxon>
        <taxon>Sphaerophragmiaceae</taxon>
        <taxon>Austropuccinia</taxon>
    </lineage>
</organism>